<dbReference type="Proteomes" id="UP001341820">
    <property type="component" value="Unassembled WGS sequence"/>
</dbReference>
<feature type="transmembrane region" description="Helical" evidence="6">
    <location>
        <begin position="290"/>
        <end position="318"/>
    </location>
</feature>
<keyword evidence="8" id="KW-1185">Reference proteome</keyword>
<accession>A0ABU6NLY3</accession>
<keyword evidence="4 6" id="KW-1133">Transmembrane helix</keyword>
<dbReference type="EMBL" id="JAROAS010000009">
    <property type="protein sequence ID" value="MED4127772.1"/>
    <property type="molecule type" value="Genomic_DNA"/>
</dbReference>
<comment type="subcellular location">
    <subcellularLocation>
        <location evidence="1">Cell membrane</location>
        <topology evidence="1">Multi-pass membrane protein</topology>
    </subcellularLocation>
</comment>
<evidence type="ECO:0000256" key="3">
    <source>
        <dbReference type="ARBA" id="ARBA00022692"/>
    </source>
</evidence>
<gene>
    <name evidence="7" type="ORF">P5F74_06465</name>
</gene>
<evidence type="ECO:0000256" key="6">
    <source>
        <dbReference type="SAM" id="Phobius"/>
    </source>
</evidence>
<dbReference type="InterPro" id="IPR050833">
    <property type="entry name" value="Poly_Biosynth_Transport"/>
</dbReference>
<evidence type="ECO:0000256" key="5">
    <source>
        <dbReference type="ARBA" id="ARBA00023136"/>
    </source>
</evidence>
<keyword evidence="5 6" id="KW-0472">Membrane</keyword>
<organism evidence="7 8">
    <name type="scientific">Shouchella miscanthi</name>
    <dbReference type="NCBI Taxonomy" id="2598861"/>
    <lineage>
        <taxon>Bacteria</taxon>
        <taxon>Bacillati</taxon>
        <taxon>Bacillota</taxon>
        <taxon>Bacilli</taxon>
        <taxon>Bacillales</taxon>
        <taxon>Bacillaceae</taxon>
        <taxon>Shouchella</taxon>
    </lineage>
</organism>
<feature type="transmembrane region" description="Helical" evidence="6">
    <location>
        <begin position="416"/>
        <end position="433"/>
    </location>
</feature>
<feature type="transmembrane region" description="Helical" evidence="6">
    <location>
        <begin position="168"/>
        <end position="185"/>
    </location>
</feature>
<keyword evidence="3 6" id="KW-0812">Transmembrane</keyword>
<name>A0ABU6NLY3_9BACI</name>
<feature type="transmembrane region" description="Helical" evidence="6">
    <location>
        <begin position="138"/>
        <end position="161"/>
    </location>
</feature>
<feature type="transmembrane region" description="Helical" evidence="6">
    <location>
        <begin position="439"/>
        <end position="463"/>
    </location>
</feature>
<evidence type="ECO:0000256" key="2">
    <source>
        <dbReference type="ARBA" id="ARBA00022475"/>
    </source>
</evidence>
<feature type="transmembrane region" description="Helical" evidence="6">
    <location>
        <begin position="252"/>
        <end position="269"/>
    </location>
</feature>
<reference evidence="7 8" key="1">
    <citation type="submission" date="2023-03" db="EMBL/GenBank/DDBJ databases">
        <title>Bacillus Genome Sequencing.</title>
        <authorList>
            <person name="Dunlap C."/>
        </authorList>
    </citation>
    <scope>NUCLEOTIDE SEQUENCE [LARGE SCALE GENOMIC DNA]</scope>
    <source>
        <strain evidence="7 8">B-4107</strain>
    </source>
</reference>
<dbReference type="PANTHER" id="PTHR30250:SF31">
    <property type="entry name" value="INNER MEMBRANE PROTEIN YGHQ"/>
    <property type="match status" value="1"/>
</dbReference>
<evidence type="ECO:0000256" key="4">
    <source>
        <dbReference type="ARBA" id="ARBA00022989"/>
    </source>
</evidence>
<protein>
    <submittedName>
        <fullName evidence="7">Oligosaccharide flippase family protein</fullName>
    </submittedName>
</protein>
<evidence type="ECO:0000256" key="1">
    <source>
        <dbReference type="ARBA" id="ARBA00004651"/>
    </source>
</evidence>
<feature type="transmembrane region" description="Helical" evidence="6">
    <location>
        <begin position="355"/>
        <end position="376"/>
    </location>
</feature>
<proteinExistence type="predicted"/>
<comment type="caution">
    <text evidence="7">The sequence shown here is derived from an EMBL/GenBank/DDBJ whole genome shotgun (WGS) entry which is preliminary data.</text>
</comment>
<dbReference type="RefSeq" id="WP_328236787.1">
    <property type="nucleotide sequence ID" value="NZ_JAROAS010000009.1"/>
</dbReference>
<feature type="transmembrane region" description="Helical" evidence="6">
    <location>
        <begin position="205"/>
        <end position="222"/>
    </location>
</feature>
<dbReference type="Pfam" id="PF13440">
    <property type="entry name" value="Polysacc_synt_3"/>
    <property type="match status" value="1"/>
</dbReference>
<feature type="transmembrane region" description="Helical" evidence="6">
    <location>
        <begin position="9"/>
        <end position="30"/>
    </location>
</feature>
<feature type="transmembrane region" description="Helical" evidence="6">
    <location>
        <begin position="229"/>
        <end position="246"/>
    </location>
</feature>
<feature type="transmembrane region" description="Helical" evidence="6">
    <location>
        <begin position="382"/>
        <end position="404"/>
    </location>
</feature>
<feature type="transmembrane region" description="Helical" evidence="6">
    <location>
        <begin position="324"/>
        <end position="343"/>
    </location>
</feature>
<evidence type="ECO:0000313" key="7">
    <source>
        <dbReference type="EMBL" id="MED4127772.1"/>
    </source>
</evidence>
<dbReference type="PANTHER" id="PTHR30250">
    <property type="entry name" value="PST FAMILY PREDICTED COLANIC ACID TRANSPORTER"/>
    <property type="match status" value="1"/>
</dbReference>
<sequence length="480" mass="53269">MNSLLTKHAFAYLLSHGIPAIVGFLGIAIYSRLLSPTEYGHYAFIFASAAIVNAVLFEWLKVSVLRIQQQHELGRAYYMTVKIVFLSLMLISALFALILTFVSTVATLELVLIILLLSWSQSWYQLHLSLLRSELNPLGYGKVAFARSVIGLLCATILIFFDFGATGLVTGFIIGLLLSVFPMTLRRFGLTLAPSTFNVSLVKQFASYGLPLTITLLLGIVIHQSDRLIITAMLGMEATGNYAIAYDLTEQTIFTCMLIINLAAFPIAIRAFEQKGERAAHQQVKRNTEMLLAVGLPVTIGFIVTKDFIASFFLGAAFQETARILIPYIAVGAFLKGIKLYAIDTVFHLTKQTKLQIIPVILAAVVNVALTIILIPPYGLEGAAIATVIAYALAITISWILLIIQRIPYLFPFKEFVKVLLASAAMIVSLLPFHDESGWGMFLTRVFIGIFTYSLVYAALHYYQIKAFIENRNERKKRIC</sequence>
<feature type="transmembrane region" description="Helical" evidence="6">
    <location>
        <begin position="85"/>
        <end position="118"/>
    </location>
</feature>
<feature type="transmembrane region" description="Helical" evidence="6">
    <location>
        <begin position="42"/>
        <end position="64"/>
    </location>
</feature>
<keyword evidence="2" id="KW-1003">Cell membrane</keyword>
<evidence type="ECO:0000313" key="8">
    <source>
        <dbReference type="Proteomes" id="UP001341820"/>
    </source>
</evidence>